<evidence type="ECO:0000256" key="2">
    <source>
        <dbReference type="ARBA" id="ARBA00022448"/>
    </source>
</evidence>
<dbReference type="STRING" id="1130080.SAMN04488113_101164"/>
<dbReference type="RefSeq" id="WP_091631953.1">
    <property type="nucleotide sequence ID" value="NZ_FNYW01000001.1"/>
</dbReference>
<dbReference type="Gene3D" id="3.40.190.100">
    <property type="entry name" value="Glycine betaine-binding periplasmic protein, domain 2"/>
    <property type="match status" value="1"/>
</dbReference>
<dbReference type="PROSITE" id="PS51257">
    <property type="entry name" value="PROKAR_LIPOPROTEIN"/>
    <property type="match status" value="1"/>
</dbReference>
<keyword evidence="5" id="KW-0732">Signal</keyword>
<dbReference type="EMBL" id="FNYW01000001">
    <property type="protein sequence ID" value="SEI49790.1"/>
    <property type="molecule type" value="Genomic_DNA"/>
</dbReference>
<feature type="domain" description="ABC-type glycine betaine transport system substrate-binding" evidence="6">
    <location>
        <begin position="195"/>
        <end position="294"/>
    </location>
</feature>
<organism evidence="7 8">
    <name type="scientific">Alkalibacterium gilvum</name>
    <dbReference type="NCBI Taxonomy" id="1130080"/>
    <lineage>
        <taxon>Bacteria</taxon>
        <taxon>Bacillati</taxon>
        <taxon>Bacillota</taxon>
        <taxon>Bacilli</taxon>
        <taxon>Lactobacillales</taxon>
        <taxon>Carnobacteriaceae</taxon>
        <taxon>Alkalibacterium</taxon>
    </lineage>
</organism>
<accession>A0A1H6RDB9</accession>
<dbReference type="AlphaFoldDB" id="A0A1H6RDB9"/>
<keyword evidence="2" id="KW-0813">Transport</keyword>
<dbReference type="OrthoDB" id="9787902at2"/>
<evidence type="ECO:0000256" key="3">
    <source>
        <dbReference type="ARBA" id="ARBA00022475"/>
    </source>
</evidence>
<keyword evidence="4" id="KW-0472">Membrane</keyword>
<dbReference type="GO" id="GO:0005275">
    <property type="term" value="F:amine transmembrane transporter activity"/>
    <property type="evidence" value="ECO:0007669"/>
    <property type="project" value="TreeGrafter"/>
</dbReference>
<evidence type="ECO:0000256" key="4">
    <source>
        <dbReference type="ARBA" id="ARBA00023136"/>
    </source>
</evidence>
<dbReference type="Gene3D" id="3.10.105.10">
    <property type="entry name" value="Dipeptide-binding Protein, Domain 3"/>
    <property type="match status" value="1"/>
</dbReference>
<evidence type="ECO:0000256" key="1">
    <source>
        <dbReference type="ARBA" id="ARBA00004236"/>
    </source>
</evidence>
<feature type="chain" id="PRO_5011508194" evidence="5">
    <location>
        <begin position="24"/>
        <end position="297"/>
    </location>
</feature>
<reference evidence="8" key="1">
    <citation type="submission" date="2016-10" db="EMBL/GenBank/DDBJ databases">
        <authorList>
            <person name="Varghese N."/>
            <person name="Submissions S."/>
        </authorList>
    </citation>
    <scope>NUCLEOTIDE SEQUENCE [LARGE SCALE GENOMIC DNA]</scope>
    <source>
        <strain evidence="8">DSM 25751</strain>
    </source>
</reference>
<dbReference type="PANTHER" id="PTHR47737">
    <property type="entry name" value="GLYCINE BETAINE/PROLINE BETAINE TRANSPORT SYSTEM PERMEASE PROTEIN PROW"/>
    <property type="match status" value="1"/>
</dbReference>
<gene>
    <name evidence="7" type="ORF">SAMN04488113_101164</name>
</gene>
<evidence type="ECO:0000313" key="7">
    <source>
        <dbReference type="EMBL" id="SEI49790.1"/>
    </source>
</evidence>
<evidence type="ECO:0000259" key="6">
    <source>
        <dbReference type="Pfam" id="PF04069"/>
    </source>
</evidence>
<keyword evidence="3" id="KW-1003">Cell membrane</keyword>
<dbReference type="Proteomes" id="UP000198564">
    <property type="component" value="Unassembled WGS sequence"/>
</dbReference>
<dbReference type="PANTHER" id="PTHR47737:SF1">
    <property type="entry name" value="GLYCINE BETAINE_PROLINE BETAINE TRANSPORT SYSTEM PERMEASE PROTEIN PROW"/>
    <property type="match status" value="1"/>
</dbReference>
<dbReference type="GO" id="GO:0015226">
    <property type="term" value="F:carnitine transmembrane transporter activity"/>
    <property type="evidence" value="ECO:0007669"/>
    <property type="project" value="TreeGrafter"/>
</dbReference>
<dbReference type="GO" id="GO:0015871">
    <property type="term" value="P:choline transport"/>
    <property type="evidence" value="ECO:0007669"/>
    <property type="project" value="TreeGrafter"/>
</dbReference>
<feature type="domain" description="ABC-type glycine betaine transport system substrate-binding" evidence="6">
    <location>
        <begin position="32"/>
        <end position="173"/>
    </location>
</feature>
<sequence length="297" mass="33110">MKKSTLVKTITLLSAPLLLTACGDDESTEEEDIGEALEYTITGIEPGAGMSDPSNQTLEEYDNLEGWELQESSTAGMLGQLDEAISNEEPIVVTGWKPHYKFEKYDLKVLDDPLNVYGGAEGINTLTRTDLEEDKPEAYKVLDRFKWEPEDMQWVMLEGLERDFEEVTKEWIKDNRGRVDDWIEGVDSVDGEPFELGSTPWDTERASSNVMAHVLNEIGYEVTITNLDPAVLWQALAQGEADATLAAWLPTSQGAFMETYGDKINDLGPNLEGTVLGYVVPTYMENINSIEDLPAKK</sequence>
<dbReference type="GO" id="GO:0043190">
    <property type="term" value="C:ATP-binding cassette (ABC) transporter complex"/>
    <property type="evidence" value="ECO:0007669"/>
    <property type="project" value="InterPro"/>
</dbReference>
<evidence type="ECO:0000313" key="8">
    <source>
        <dbReference type="Proteomes" id="UP000198564"/>
    </source>
</evidence>
<dbReference type="SUPFAM" id="SSF53850">
    <property type="entry name" value="Periplasmic binding protein-like II"/>
    <property type="match status" value="2"/>
</dbReference>
<protein>
    <submittedName>
        <fullName evidence="7">Glycine betaine/proline transport system substrate-binding protein</fullName>
    </submittedName>
</protein>
<comment type="subcellular location">
    <subcellularLocation>
        <location evidence="1">Cell membrane</location>
    </subcellularLocation>
</comment>
<dbReference type="Pfam" id="PF04069">
    <property type="entry name" value="OpuAC"/>
    <property type="match status" value="2"/>
</dbReference>
<name>A0A1H6RDB9_9LACT</name>
<proteinExistence type="predicted"/>
<dbReference type="GO" id="GO:0031460">
    <property type="term" value="P:glycine betaine transport"/>
    <property type="evidence" value="ECO:0007669"/>
    <property type="project" value="TreeGrafter"/>
</dbReference>
<dbReference type="InterPro" id="IPR007210">
    <property type="entry name" value="ABC_Gly_betaine_transp_sub-bd"/>
</dbReference>
<evidence type="ECO:0000256" key="5">
    <source>
        <dbReference type="SAM" id="SignalP"/>
    </source>
</evidence>
<keyword evidence="8" id="KW-1185">Reference proteome</keyword>
<feature type="signal peptide" evidence="5">
    <location>
        <begin position="1"/>
        <end position="23"/>
    </location>
</feature>